<protein>
    <recommendedName>
        <fullName evidence="10">RNA helicase</fullName>
    </recommendedName>
</protein>
<feature type="domain" description="Helicase C-terminal" evidence="7">
    <location>
        <begin position="215"/>
        <end position="375"/>
    </location>
</feature>
<dbReference type="InterPro" id="IPR027417">
    <property type="entry name" value="P-loop_NTPase"/>
</dbReference>
<dbReference type="PROSITE" id="PS51192">
    <property type="entry name" value="HELICASE_ATP_BIND_1"/>
    <property type="match status" value="1"/>
</dbReference>
<dbReference type="PROSITE" id="PS51194">
    <property type="entry name" value="HELICASE_CTER"/>
    <property type="match status" value="1"/>
</dbReference>
<dbReference type="GO" id="GO:0005829">
    <property type="term" value="C:cytosol"/>
    <property type="evidence" value="ECO:0007669"/>
    <property type="project" value="TreeGrafter"/>
</dbReference>
<organism evidence="9">
    <name type="scientific">marine metagenome</name>
    <dbReference type="NCBI Taxonomy" id="408172"/>
    <lineage>
        <taxon>unclassified sequences</taxon>
        <taxon>metagenomes</taxon>
        <taxon>ecological metagenomes</taxon>
    </lineage>
</organism>
<dbReference type="InterPro" id="IPR044742">
    <property type="entry name" value="DEAD/DEAH_RhlB"/>
</dbReference>
<sequence>MGVNTFTDLDLSEQRLGAIEALGWTVPTPIQAEAIPPGLAGTDVVGIAQTGTGKTGAFMVPALERLRAGAGLQVLVLCPTRELAQQVADDTASLAMGTNIRTAAIFGGVGYGPQIEALESGFEVIVATPGRFIDHAHSKRVDLSSVNYLVLDEADRMLDMGFRPQIEEVLKGMPKKRQTMLFSATMPNGVHDLALRITREAIWVEATPPGTTAEGIEEIFYSVKPEKKPDLLAELLKEPDWDQVLVFTRTKAGADVLDARLQREDIRTDVLHSNRRMQHRTRALERFAQGKVRVLVATDVAQRGLDVDGISHVVNYDIPLDPEDYVHRIGRTGRAGATGTAITFVTGADLGALKSLEHRLGRELNRIHIPEYDYAGVPKAESSAAAKNRRKSRSPQGLGSRSADDLTAEELEALLDPES</sequence>
<evidence type="ECO:0000256" key="3">
    <source>
        <dbReference type="ARBA" id="ARBA00022806"/>
    </source>
</evidence>
<dbReference type="PANTHER" id="PTHR47959:SF1">
    <property type="entry name" value="ATP-DEPENDENT RNA HELICASE DBPA"/>
    <property type="match status" value="1"/>
</dbReference>
<evidence type="ECO:0000256" key="2">
    <source>
        <dbReference type="ARBA" id="ARBA00022801"/>
    </source>
</evidence>
<evidence type="ECO:0000313" key="9">
    <source>
        <dbReference type="EMBL" id="SUZ68206.1"/>
    </source>
</evidence>
<keyword evidence="3" id="KW-0347">Helicase</keyword>
<dbReference type="SMART" id="SM00490">
    <property type="entry name" value="HELICc"/>
    <property type="match status" value="1"/>
</dbReference>
<accession>A0A381PMG2</accession>
<dbReference type="PANTHER" id="PTHR47959">
    <property type="entry name" value="ATP-DEPENDENT RNA HELICASE RHLE-RELATED"/>
    <property type="match status" value="1"/>
</dbReference>
<dbReference type="PROSITE" id="PS51195">
    <property type="entry name" value="Q_MOTIF"/>
    <property type="match status" value="1"/>
</dbReference>
<dbReference type="InterPro" id="IPR011545">
    <property type="entry name" value="DEAD/DEAH_box_helicase_dom"/>
</dbReference>
<dbReference type="InterPro" id="IPR014001">
    <property type="entry name" value="Helicase_ATP-bd"/>
</dbReference>
<dbReference type="InterPro" id="IPR000629">
    <property type="entry name" value="RNA-helicase_DEAD-box_CS"/>
</dbReference>
<proteinExistence type="predicted"/>
<keyword evidence="1" id="KW-0547">Nucleotide-binding</keyword>
<gene>
    <name evidence="9" type="ORF">METZ01_LOCUS21060</name>
</gene>
<dbReference type="EMBL" id="UINC01001033">
    <property type="protein sequence ID" value="SUZ68206.1"/>
    <property type="molecule type" value="Genomic_DNA"/>
</dbReference>
<dbReference type="CDD" id="cd18787">
    <property type="entry name" value="SF2_C_DEAD"/>
    <property type="match status" value="1"/>
</dbReference>
<reference evidence="9" key="1">
    <citation type="submission" date="2018-05" db="EMBL/GenBank/DDBJ databases">
        <authorList>
            <person name="Lanie J.A."/>
            <person name="Ng W.-L."/>
            <person name="Kazmierczak K.M."/>
            <person name="Andrzejewski T.M."/>
            <person name="Davidsen T.M."/>
            <person name="Wayne K.J."/>
            <person name="Tettelin H."/>
            <person name="Glass J.I."/>
            <person name="Rusch D."/>
            <person name="Podicherti R."/>
            <person name="Tsui H.-C.T."/>
            <person name="Winkler M.E."/>
        </authorList>
    </citation>
    <scope>NUCLEOTIDE SEQUENCE</scope>
</reference>
<evidence type="ECO:0000259" key="6">
    <source>
        <dbReference type="PROSITE" id="PS51192"/>
    </source>
</evidence>
<feature type="region of interest" description="Disordered" evidence="5">
    <location>
        <begin position="380"/>
        <end position="419"/>
    </location>
</feature>
<dbReference type="InterPro" id="IPR014014">
    <property type="entry name" value="RNA_helicase_DEAD_Q_motif"/>
</dbReference>
<evidence type="ECO:0000259" key="7">
    <source>
        <dbReference type="PROSITE" id="PS51194"/>
    </source>
</evidence>
<dbReference type="GO" id="GO:0003724">
    <property type="term" value="F:RNA helicase activity"/>
    <property type="evidence" value="ECO:0007669"/>
    <property type="project" value="InterPro"/>
</dbReference>
<feature type="domain" description="DEAD-box RNA helicase Q" evidence="8">
    <location>
        <begin position="4"/>
        <end position="32"/>
    </location>
</feature>
<evidence type="ECO:0000256" key="1">
    <source>
        <dbReference type="ARBA" id="ARBA00022741"/>
    </source>
</evidence>
<dbReference type="SUPFAM" id="SSF52540">
    <property type="entry name" value="P-loop containing nucleoside triphosphate hydrolases"/>
    <property type="match status" value="1"/>
</dbReference>
<dbReference type="PROSITE" id="PS00039">
    <property type="entry name" value="DEAD_ATP_HELICASE"/>
    <property type="match status" value="1"/>
</dbReference>
<dbReference type="GO" id="GO:0003676">
    <property type="term" value="F:nucleic acid binding"/>
    <property type="evidence" value="ECO:0007669"/>
    <property type="project" value="InterPro"/>
</dbReference>
<dbReference type="Pfam" id="PF00271">
    <property type="entry name" value="Helicase_C"/>
    <property type="match status" value="1"/>
</dbReference>
<dbReference type="SMART" id="SM00487">
    <property type="entry name" value="DEXDc"/>
    <property type="match status" value="1"/>
</dbReference>
<dbReference type="InterPro" id="IPR001650">
    <property type="entry name" value="Helicase_C-like"/>
</dbReference>
<dbReference type="Gene3D" id="3.40.50.300">
    <property type="entry name" value="P-loop containing nucleotide triphosphate hydrolases"/>
    <property type="match status" value="2"/>
</dbReference>
<feature type="domain" description="Helicase ATP-binding" evidence="6">
    <location>
        <begin position="35"/>
        <end position="204"/>
    </location>
</feature>
<evidence type="ECO:0000259" key="8">
    <source>
        <dbReference type="PROSITE" id="PS51195"/>
    </source>
</evidence>
<dbReference type="GO" id="GO:0016787">
    <property type="term" value="F:hydrolase activity"/>
    <property type="evidence" value="ECO:0007669"/>
    <property type="project" value="UniProtKB-KW"/>
</dbReference>
<keyword evidence="4" id="KW-0067">ATP-binding</keyword>
<dbReference type="GO" id="GO:0005524">
    <property type="term" value="F:ATP binding"/>
    <property type="evidence" value="ECO:0007669"/>
    <property type="project" value="UniProtKB-KW"/>
</dbReference>
<name>A0A381PMG2_9ZZZZ</name>
<keyword evidence="2" id="KW-0378">Hydrolase</keyword>
<evidence type="ECO:0008006" key="10">
    <source>
        <dbReference type="Google" id="ProtNLM"/>
    </source>
</evidence>
<evidence type="ECO:0000256" key="4">
    <source>
        <dbReference type="ARBA" id="ARBA00022840"/>
    </source>
</evidence>
<dbReference type="InterPro" id="IPR050079">
    <property type="entry name" value="DEAD_box_RNA_helicase"/>
</dbReference>
<dbReference type="AlphaFoldDB" id="A0A381PMG2"/>
<dbReference type="Pfam" id="PF00270">
    <property type="entry name" value="DEAD"/>
    <property type="match status" value="1"/>
</dbReference>
<evidence type="ECO:0000256" key="5">
    <source>
        <dbReference type="SAM" id="MobiDB-lite"/>
    </source>
</evidence>
<feature type="compositionally biased region" description="Acidic residues" evidence="5">
    <location>
        <begin position="406"/>
        <end position="419"/>
    </location>
</feature>
<dbReference type="CDD" id="cd00268">
    <property type="entry name" value="DEADc"/>
    <property type="match status" value="1"/>
</dbReference>